<dbReference type="RefSeq" id="WP_203917914.1">
    <property type="nucleotide sequence ID" value="NZ_BONZ01000022.1"/>
</dbReference>
<dbReference type="SUPFAM" id="SSF48498">
    <property type="entry name" value="Tetracyclin repressor-like, C-terminal domain"/>
    <property type="match status" value="1"/>
</dbReference>
<evidence type="ECO:0000313" key="6">
    <source>
        <dbReference type="EMBL" id="GIH14240.1"/>
    </source>
</evidence>
<feature type="DNA-binding region" description="H-T-H motif" evidence="4">
    <location>
        <begin position="34"/>
        <end position="53"/>
    </location>
</feature>
<comment type="caution">
    <text evidence="6">The sequence shown here is derived from an EMBL/GenBank/DDBJ whole genome shotgun (WGS) entry which is preliminary data.</text>
</comment>
<name>A0A8J3QRB0_9ACTN</name>
<protein>
    <submittedName>
        <fullName evidence="6">TetR family transcriptional regulator</fullName>
    </submittedName>
</protein>
<gene>
    <name evidence="6" type="ORF">Raf01_24120</name>
</gene>
<organism evidence="6 7">
    <name type="scientific">Rugosimonospora africana</name>
    <dbReference type="NCBI Taxonomy" id="556532"/>
    <lineage>
        <taxon>Bacteria</taxon>
        <taxon>Bacillati</taxon>
        <taxon>Actinomycetota</taxon>
        <taxon>Actinomycetes</taxon>
        <taxon>Micromonosporales</taxon>
        <taxon>Micromonosporaceae</taxon>
        <taxon>Rugosimonospora</taxon>
    </lineage>
</organism>
<reference evidence="6" key="1">
    <citation type="submission" date="2021-01" db="EMBL/GenBank/DDBJ databases">
        <title>Whole genome shotgun sequence of Rugosimonospora africana NBRC 104875.</title>
        <authorList>
            <person name="Komaki H."/>
            <person name="Tamura T."/>
        </authorList>
    </citation>
    <scope>NUCLEOTIDE SEQUENCE</scope>
    <source>
        <strain evidence="6">NBRC 104875</strain>
    </source>
</reference>
<evidence type="ECO:0000259" key="5">
    <source>
        <dbReference type="PROSITE" id="PS50977"/>
    </source>
</evidence>
<evidence type="ECO:0000313" key="7">
    <source>
        <dbReference type="Proteomes" id="UP000642748"/>
    </source>
</evidence>
<dbReference type="Gene3D" id="1.10.357.10">
    <property type="entry name" value="Tetracycline Repressor, domain 2"/>
    <property type="match status" value="1"/>
</dbReference>
<proteinExistence type="predicted"/>
<dbReference type="GO" id="GO:0000976">
    <property type="term" value="F:transcription cis-regulatory region binding"/>
    <property type="evidence" value="ECO:0007669"/>
    <property type="project" value="TreeGrafter"/>
</dbReference>
<keyword evidence="2 4" id="KW-0238">DNA-binding</keyword>
<accession>A0A8J3QRB0</accession>
<dbReference type="PANTHER" id="PTHR30055">
    <property type="entry name" value="HTH-TYPE TRANSCRIPTIONAL REGULATOR RUTR"/>
    <property type="match status" value="1"/>
</dbReference>
<evidence type="ECO:0000256" key="4">
    <source>
        <dbReference type="PROSITE-ProRule" id="PRU00335"/>
    </source>
</evidence>
<dbReference type="AlphaFoldDB" id="A0A8J3QRB0"/>
<evidence type="ECO:0000256" key="3">
    <source>
        <dbReference type="ARBA" id="ARBA00023163"/>
    </source>
</evidence>
<evidence type="ECO:0000256" key="2">
    <source>
        <dbReference type="ARBA" id="ARBA00023125"/>
    </source>
</evidence>
<dbReference type="EMBL" id="BONZ01000022">
    <property type="protein sequence ID" value="GIH14240.1"/>
    <property type="molecule type" value="Genomic_DNA"/>
</dbReference>
<evidence type="ECO:0000256" key="1">
    <source>
        <dbReference type="ARBA" id="ARBA00023015"/>
    </source>
</evidence>
<dbReference type="InterPro" id="IPR009057">
    <property type="entry name" value="Homeodomain-like_sf"/>
</dbReference>
<dbReference type="InterPro" id="IPR036271">
    <property type="entry name" value="Tet_transcr_reg_TetR-rel_C_sf"/>
</dbReference>
<dbReference type="SUPFAM" id="SSF46689">
    <property type="entry name" value="Homeodomain-like"/>
    <property type="match status" value="1"/>
</dbReference>
<dbReference type="InterPro" id="IPR050109">
    <property type="entry name" value="HTH-type_TetR-like_transc_reg"/>
</dbReference>
<keyword evidence="7" id="KW-1185">Reference proteome</keyword>
<keyword evidence="3" id="KW-0804">Transcription</keyword>
<keyword evidence="1" id="KW-0805">Transcription regulation</keyword>
<dbReference type="GO" id="GO:0003700">
    <property type="term" value="F:DNA-binding transcription factor activity"/>
    <property type="evidence" value="ECO:0007669"/>
    <property type="project" value="TreeGrafter"/>
</dbReference>
<sequence>MDSPRTTETGTRNRTRRAILRAAASVLARQRTATLADIARAAEVNRSTVHRYFADRDDLIRAAVDDSVEAIGRSVEEAGIHEGPAAEAMRRLVLAHLNVGDRLMFLFGDRHTMRRYGVVEPEKPPPDPMIDLIERGQADGVFDPDLDPQWIQHVLWSLVYAGIEEVDRGRMSRHSVAATVVRTLENGIRTRPR</sequence>
<dbReference type="PANTHER" id="PTHR30055:SF234">
    <property type="entry name" value="HTH-TYPE TRANSCRIPTIONAL REGULATOR BETI"/>
    <property type="match status" value="1"/>
</dbReference>
<feature type="domain" description="HTH tetR-type" evidence="5">
    <location>
        <begin position="13"/>
        <end position="71"/>
    </location>
</feature>
<dbReference type="PROSITE" id="PS50977">
    <property type="entry name" value="HTH_TETR_2"/>
    <property type="match status" value="1"/>
</dbReference>
<dbReference type="Pfam" id="PF00440">
    <property type="entry name" value="TetR_N"/>
    <property type="match status" value="1"/>
</dbReference>
<dbReference type="InterPro" id="IPR001647">
    <property type="entry name" value="HTH_TetR"/>
</dbReference>
<dbReference type="Proteomes" id="UP000642748">
    <property type="component" value="Unassembled WGS sequence"/>
</dbReference>